<evidence type="ECO:0000256" key="4">
    <source>
        <dbReference type="ARBA" id="ARBA00022989"/>
    </source>
</evidence>
<dbReference type="InterPro" id="IPR007749">
    <property type="entry name" value="DUF677"/>
</dbReference>
<proteinExistence type="inferred from homology"/>
<feature type="signal peptide" evidence="7">
    <location>
        <begin position="1"/>
        <end position="18"/>
    </location>
</feature>
<comment type="subcellular location">
    <subcellularLocation>
        <location evidence="1">Membrane</location>
    </subcellularLocation>
</comment>
<evidence type="ECO:0000256" key="1">
    <source>
        <dbReference type="ARBA" id="ARBA00004370"/>
    </source>
</evidence>
<dbReference type="Gramene" id="CDY50456">
    <property type="protein sequence ID" value="CDY50456"/>
    <property type="gene ID" value="GSBRNA2T00096740001"/>
</dbReference>
<evidence type="ECO:0000256" key="2">
    <source>
        <dbReference type="ARBA" id="ARBA00009074"/>
    </source>
</evidence>
<comment type="similarity">
    <text evidence="2">Belongs to the UPF0496 family.</text>
</comment>
<keyword evidence="9" id="KW-1185">Reference proteome</keyword>
<keyword evidence="3" id="KW-0812">Transmembrane</keyword>
<organism evidence="8 9">
    <name type="scientific">Brassica napus</name>
    <name type="common">Rape</name>
    <dbReference type="NCBI Taxonomy" id="3708"/>
    <lineage>
        <taxon>Eukaryota</taxon>
        <taxon>Viridiplantae</taxon>
        <taxon>Streptophyta</taxon>
        <taxon>Embryophyta</taxon>
        <taxon>Tracheophyta</taxon>
        <taxon>Spermatophyta</taxon>
        <taxon>Magnoliopsida</taxon>
        <taxon>eudicotyledons</taxon>
        <taxon>Gunneridae</taxon>
        <taxon>Pentapetalae</taxon>
        <taxon>rosids</taxon>
        <taxon>malvids</taxon>
        <taxon>Brassicales</taxon>
        <taxon>Brassicaceae</taxon>
        <taxon>Brassiceae</taxon>
        <taxon>Brassica</taxon>
    </lineage>
</organism>
<evidence type="ECO:0000256" key="3">
    <source>
        <dbReference type="ARBA" id="ARBA00022692"/>
    </source>
</evidence>
<evidence type="ECO:0000256" key="5">
    <source>
        <dbReference type="ARBA" id="ARBA00023136"/>
    </source>
</evidence>
<accession>A0A078IKC6</accession>
<evidence type="ECO:0000256" key="7">
    <source>
        <dbReference type="SAM" id="SignalP"/>
    </source>
</evidence>
<dbReference type="OrthoDB" id="1105777at2759"/>
<dbReference type="Proteomes" id="UP000028999">
    <property type="component" value="Unassembled WGS sequence"/>
</dbReference>
<keyword evidence="5" id="KW-0472">Membrane</keyword>
<feature type="region of interest" description="Disordered" evidence="6">
    <location>
        <begin position="131"/>
        <end position="156"/>
    </location>
</feature>
<evidence type="ECO:0000256" key="6">
    <source>
        <dbReference type="SAM" id="MobiDB-lite"/>
    </source>
</evidence>
<evidence type="ECO:0000313" key="9">
    <source>
        <dbReference type="Proteomes" id="UP000028999"/>
    </source>
</evidence>
<dbReference type="AlphaFoldDB" id="A0A078IKC6"/>
<feature type="chain" id="PRO_5044539837" evidence="7">
    <location>
        <begin position="19"/>
        <end position="221"/>
    </location>
</feature>
<keyword evidence="4" id="KW-1133">Transmembrane helix</keyword>
<name>A0A078IKC6_BRANA</name>
<dbReference type="STRING" id="3708.A0A078IKC6"/>
<protein>
    <submittedName>
        <fullName evidence="8">BnaC04g25020D protein</fullName>
    </submittedName>
</protein>
<evidence type="ECO:0000313" key="8">
    <source>
        <dbReference type="EMBL" id="CDY50456.1"/>
    </source>
</evidence>
<gene>
    <name evidence="8" type="primary">BnaC04g25020D</name>
    <name evidence="8" type="ORF">GSBRNA2T00096740001</name>
</gene>
<keyword evidence="7" id="KW-0732">Signal</keyword>
<dbReference type="EMBL" id="LK032912">
    <property type="protein sequence ID" value="CDY50456.1"/>
    <property type="molecule type" value="Genomic_DNA"/>
</dbReference>
<dbReference type="PaxDb" id="3708-A0A078IKC6"/>
<dbReference type="SMR" id="A0A078IKC6"/>
<sequence>MLPYVLLPLLFLNGKVHCYSNRPQLPSINILDMSTYDVGVGYFLGKLQICHQDLAKMILKLMSMIKEINKKLRCVHGRRTVVTAAIISLVIALVTVSKIAAVIFGYLPVEAVTTFVASKWKKSTATLKQKKTKEDGGVVNGESDDGGSQGSGEDQSVIEKWSSVAVAMGRTKKEEKRLKSTLSDLDRETERCHGFVQFGRTLVNDKIFEFLSCGGKSSNSK</sequence>
<dbReference type="GO" id="GO:0016020">
    <property type="term" value="C:membrane"/>
    <property type="evidence" value="ECO:0007669"/>
    <property type="project" value="UniProtKB-SubCell"/>
</dbReference>
<dbReference type="Pfam" id="PF05055">
    <property type="entry name" value="DUF677"/>
    <property type="match status" value="1"/>
</dbReference>
<dbReference type="OMA" id="ERCHGFV"/>
<reference evidence="8 9" key="1">
    <citation type="journal article" date="2014" name="Science">
        <title>Plant genetics. Early allopolyploid evolution in the post-Neolithic Brassica napus oilseed genome.</title>
        <authorList>
            <person name="Chalhoub B."/>
            <person name="Denoeud F."/>
            <person name="Liu S."/>
            <person name="Parkin I.A."/>
            <person name="Tang H."/>
            <person name="Wang X."/>
            <person name="Chiquet J."/>
            <person name="Belcram H."/>
            <person name="Tong C."/>
            <person name="Samans B."/>
            <person name="Correa M."/>
            <person name="Da Silva C."/>
            <person name="Just J."/>
            <person name="Falentin C."/>
            <person name="Koh C.S."/>
            <person name="Le Clainche I."/>
            <person name="Bernard M."/>
            <person name="Bento P."/>
            <person name="Noel B."/>
            <person name="Labadie K."/>
            <person name="Alberti A."/>
            <person name="Charles M."/>
            <person name="Arnaud D."/>
            <person name="Guo H."/>
            <person name="Daviaud C."/>
            <person name="Alamery S."/>
            <person name="Jabbari K."/>
            <person name="Zhao M."/>
            <person name="Edger P.P."/>
            <person name="Chelaifa H."/>
            <person name="Tack D."/>
            <person name="Lassalle G."/>
            <person name="Mestiri I."/>
            <person name="Schnel N."/>
            <person name="Le Paslier M.C."/>
            <person name="Fan G."/>
            <person name="Renault V."/>
            <person name="Bayer P.E."/>
            <person name="Golicz A.A."/>
            <person name="Manoli S."/>
            <person name="Lee T.H."/>
            <person name="Thi V.H."/>
            <person name="Chalabi S."/>
            <person name="Hu Q."/>
            <person name="Fan C."/>
            <person name="Tollenaere R."/>
            <person name="Lu Y."/>
            <person name="Battail C."/>
            <person name="Shen J."/>
            <person name="Sidebottom C.H."/>
            <person name="Wang X."/>
            <person name="Canaguier A."/>
            <person name="Chauveau A."/>
            <person name="Berard A."/>
            <person name="Deniot G."/>
            <person name="Guan M."/>
            <person name="Liu Z."/>
            <person name="Sun F."/>
            <person name="Lim Y.P."/>
            <person name="Lyons E."/>
            <person name="Town C.D."/>
            <person name="Bancroft I."/>
            <person name="Wang X."/>
            <person name="Meng J."/>
            <person name="Ma J."/>
            <person name="Pires J.C."/>
            <person name="King G.J."/>
            <person name="Brunel D."/>
            <person name="Delourme R."/>
            <person name="Renard M."/>
            <person name="Aury J.M."/>
            <person name="Adams K.L."/>
            <person name="Batley J."/>
            <person name="Snowdon R.J."/>
            <person name="Tost J."/>
            <person name="Edwards D."/>
            <person name="Zhou Y."/>
            <person name="Hua W."/>
            <person name="Sharpe A.G."/>
            <person name="Paterson A.H."/>
            <person name="Guan C."/>
            <person name="Wincker P."/>
        </authorList>
    </citation>
    <scope>NUCLEOTIDE SEQUENCE [LARGE SCALE GENOMIC DNA]</scope>
    <source>
        <strain evidence="9">cv. Darmor-bzh</strain>
    </source>
</reference>